<feature type="chain" id="PRO_5044617715" description="CopL family metal-binding regulatory protein" evidence="1">
    <location>
        <begin position="24"/>
        <end position="129"/>
    </location>
</feature>
<reference evidence="3 4" key="1">
    <citation type="journal article" date="2015" name="Stand. Genomic Sci.">
        <title>Genomic Encyclopedia of Bacterial and Archaeal Type Strains, Phase III: the genomes of soil and plant-associated and newly described type strains.</title>
        <authorList>
            <person name="Whitman W.B."/>
            <person name="Woyke T."/>
            <person name="Klenk H.P."/>
            <person name="Zhou Y."/>
            <person name="Lilburn T.G."/>
            <person name="Beck B.J."/>
            <person name="De Vos P."/>
            <person name="Vandamme P."/>
            <person name="Eisen J.A."/>
            <person name="Garrity G."/>
            <person name="Hugenholtz P."/>
            <person name="Kyrpides N.C."/>
        </authorList>
    </citation>
    <scope>NUCLEOTIDE SEQUENCE [LARGE SCALE GENOMIC DNA]</scope>
    <source>
        <strain evidence="3 4">CGMCC 1.10685</strain>
    </source>
</reference>
<keyword evidence="1" id="KW-0732">Signal</keyword>
<reference evidence="2 5" key="3">
    <citation type="submission" date="2019-12" db="EMBL/GenBank/DDBJ databases">
        <title>Draft Genome Sequences of Six Type Strains of the Genus Massilia.</title>
        <authorList>
            <person name="Miess H."/>
            <person name="Frediansyah A."/>
            <person name="Goeker M."/>
            <person name="Gross H."/>
        </authorList>
    </citation>
    <scope>NUCLEOTIDE SEQUENCE [LARGE SCALE GENOMIC DNA]</scope>
    <source>
        <strain evidence="2 5">DSM 26639</strain>
    </source>
</reference>
<dbReference type="EMBL" id="VLKW01000011">
    <property type="protein sequence ID" value="TWI43735.1"/>
    <property type="molecule type" value="Genomic_DNA"/>
</dbReference>
<dbReference type="Proteomes" id="UP000437862">
    <property type="component" value="Chromosome"/>
</dbReference>
<gene>
    <name evidence="2" type="ORF">GO485_28470</name>
    <name evidence="3" type="ORF">IP92_04788</name>
</gene>
<evidence type="ECO:0000313" key="5">
    <source>
        <dbReference type="Proteomes" id="UP000437862"/>
    </source>
</evidence>
<dbReference type="OrthoDB" id="8779736at2"/>
<evidence type="ECO:0000256" key="1">
    <source>
        <dbReference type="SAM" id="SignalP"/>
    </source>
</evidence>
<organism evidence="3 4">
    <name type="scientific">Pseudoduganella flava</name>
    <dbReference type="NCBI Taxonomy" id="871742"/>
    <lineage>
        <taxon>Bacteria</taxon>
        <taxon>Pseudomonadati</taxon>
        <taxon>Pseudomonadota</taxon>
        <taxon>Betaproteobacteria</taxon>
        <taxon>Burkholderiales</taxon>
        <taxon>Oxalobacteraceae</taxon>
        <taxon>Telluria group</taxon>
        <taxon>Pseudoduganella</taxon>
    </lineage>
</organism>
<sequence>MKALFRSLLLWFLLAGIPFQGFASATMLLCAPAVPENAAPMKQGTHHDHAAMLAAQAQPDDGAAAHHAAAGHAKCASAAACCTGAPLLPSLPAAPPALDGRCAIVPFVLTAPAAVDLAGFDRPPKSQLA</sequence>
<proteinExistence type="predicted"/>
<dbReference type="AlphaFoldDB" id="A0A562PH02"/>
<evidence type="ECO:0008006" key="6">
    <source>
        <dbReference type="Google" id="ProtNLM"/>
    </source>
</evidence>
<dbReference type="EMBL" id="CP046904">
    <property type="protein sequence ID" value="QGZ42582.1"/>
    <property type="molecule type" value="Genomic_DNA"/>
</dbReference>
<dbReference type="Proteomes" id="UP000315112">
    <property type="component" value="Unassembled WGS sequence"/>
</dbReference>
<keyword evidence="5" id="KW-1185">Reference proteome</keyword>
<reference evidence="3" key="2">
    <citation type="submission" date="2019-07" db="EMBL/GenBank/DDBJ databases">
        <authorList>
            <person name="Whitman W."/>
            <person name="Huntemann M."/>
            <person name="Clum A."/>
            <person name="Pillay M."/>
            <person name="Palaniappan K."/>
            <person name="Varghese N."/>
            <person name="Mikhailova N."/>
            <person name="Stamatis D."/>
            <person name="Reddy T."/>
            <person name="Daum C."/>
            <person name="Shapiro N."/>
            <person name="Ivanova N."/>
            <person name="Kyrpides N."/>
            <person name="Woyke T."/>
        </authorList>
    </citation>
    <scope>NUCLEOTIDE SEQUENCE</scope>
    <source>
        <strain evidence="3">CGMCC 1.10685</strain>
    </source>
</reference>
<evidence type="ECO:0000313" key="3">
    <source>
        <dbReference type="EMBL" id="TWI43735.1"/>
    </source>
</evidence>
<accession>A0A562PH02</accession>
<name>A0A562PH02_9BURK</name>
<protein>
    <recommendedName>
        <fullName evidence="6">CopL family metal-binding regulatory protein</fullName>
    </recommendedName>
</protein>
<evidence type="ECO:0000313" key="4">
    <source>
        <dbReference type="Proteomes" id="UP000315112"/>
    </source>
</evidence>
<evidence type="ECO:0000313" key="2">
    <source>
        <dbReference type="EMBL" id="QGZ42582.1"/>
    </source>
</evidence>
<feature type="signal peptide" evidence="1">
    <location>
        <begin position="1"/>
        <end position="23"/>
    </location>
</feature>
<dbReference type="RefSeq" id="WP_145879992.1">
    <property type="nucleotide sequence ID" value="NZ_CP046904.1"/>
</dbReference>